<comment type="caution">
    <text evidence="1">The sequence shown here is derived from an EMBL/GenBank/DDBJ whole genome shotgun (WGS) entry which is preliminary data.</text>
</comment>
<organism evidence="1 2">
    <name type="scientific">Rhizobium brockwellii</name>
    <dbReference type="NCBI Taxonomy" id="3019932"/>
    <lineage>
        <taxon>Bacteria</taxon>
        <taxon>Pseudomonadati</taxon>
        <taxon>Pseudomonadota</taxon>
        <taxon>Alphaproteobacteria</taxon>
        <taxon>Hyphomicrobiales</taxon>
        <taxon>Rhizobiaceae</taxon>
        <taxon>Rhizobium/Agrobacterium group</taxon>
        <taxon>Rhizobium</taxon>
    </lineage>
</organism>
<dbReference type="Proteomes" id="UP001187203">
    <property type="component" value="Unassembled WGS sequence"/>
</dbReference>
<evidence type="ECO:0000313" key="2">
    <source>
        <dbReference type="Proteomes" id="UP001187203"/>
    </source>
</evidence>
<gene>
    <name evidence="1" type="ORF">R1523_28650</name>
</gene>
<proteinExistence type="predicted"/>
<reference evidence="2" key="1">
    <citation type="journal article" date="2023" name="Int. J. Mol. Sci.">
        <title>Genomic and Metabolic Characterization of Plant Growth-Promoting Rhizobacteria Isolated from Nodules of Clovers Grown in Non-Farmed Soil.</title>
        <authorList>
            <person name="Wojcik M."/>
            <person name="Koper P."/>
            <person name="Zebracki K."/>
            <person name="Marczak M."/>
            <person name="Mazur A."/>
        </authorList>
    </citation>
    <scope>NUCLEOTIDE SEQUENCE [LARGE SCALE GENOMIC DNA]</scope>
    <source>
        <strain evidence="2">KB12</strain>
    </source>
</reference>
<name>A0ABU3YUW6_9HYPH</name>
<protein>
    <submittedName>
        <fullName evidence="1">Uncharacterized protein</fullName>
    </submittedName>
</protein>
<dbReference type="EMBL" id="JAWJWI010000018">
    <property type="protein sequence ID" value="MDV4189477.1"/>
    <property type="molecule type" value="Genomic_DNA"/>
</dbReference>
<keyword evidence="2" id="KW-1185">Reference proteome</keyword>
<accession>A0ABU3YUW6</accession>
<sequence>MTAPAAFSDMISKIRMMTAFDDLFDATLSTILHAGVEMCGGTKKPEDGAFAFVWRRKRKISYNFSFPAPKSVKTILRTALLEIFSKNLLLACGKSDH</sequence>
<evidence type="ECO:0000313" key="1">
    <source>
        <dbReference type="EMBL" id="MDV4189477.1"/>
    </source>
</evidence>
<dbReference type="RefSeq" id="WP_180692143.1">
    <property type="nucleotide sequence ID" value="NZ_JAWJWH010000017.1"/>
</dbReference>